<evidence type="ECO:0000313" key="1">
    <source>
        <dbReference type="EMBL" id="MFC6377085.1"/>
    </source>
</evidence>
<dbReference type="Proteomes" id="UP001596230">
    <property type="component" value="Unassembled WGS sequence"/>
</dbReference>
<keyword evidence="2" id="KW-1185">Reference proteome</keyword>
<protein>
    <submittedName>
        <fullName evidence="1">Uncharacterized protein</fullName>
    </submittedName>
</protein>
<organism evidence="1 2">
    <name type="scientific">Tatumella terrea</name>
    <dbReference type="NCBI Taxonomy" id="419007"/>
    <lineage>
        <taxon>Bacteria</taxon>
        <taxon>Pseudomonadati</taxon>
        <taxon>Pseudomonadota</taxon>
        <taxon>Gammaproteobacteria</taxon>
        <taxon>Enterobacterales</taxon>
        <taxon>Erwiniaceae</taxon>
        <taxon>Tatumella</taxon>
    </lineage>
</organism>
<accession>A0ABW1VWN2</accession>
<proteinExistence type="predicted"/>
<reference evidence="2" key="1">
    <citation type="journal article" date="2019" name="Int. J. Syst. Evol. Microbiol.">
        <title>The Global Catalogue of Microorganisms (GCM) 10K type strain sequencing project: providing services to taxonomists for standard genome sequencing and annotation.</title>
        <authorList>
            <consortium name="The Broad Institute Genomics Platform"/>
            <consortium name="The Broad Institute Genome Sequencing Center for Infectious Disease"/>
            <person name="Wu L."/>
            <person name="Ma J."/>
        </authorList>
    </citation>
    <scope>NUCLEOTIDE SEQUENCE [LARGE SCALE GENOMIC DNA]</scope>
    <source>
        <strain evidence="2">CGMCC 1.18518</strain>
    </source>
</reference>
<dbReference type="RefSeq" id="WP_385946301.1">
    <property type="nucleotide sequence ID" value="NZ_JBHSUB010000004.1"/>
</dbReference>
<name>A0ABW1VWN2_9GAMM</name>
<evidence type="ECO:0000313" key="2">
    <source>
        <dbReference type="Proteomes" id="UP001596230"/>
    </source>
</evidence>
<dbReference type="EMBL" id="JBHSUB010000004">
    <property type="protein sequence ID" value="MFC6377085.1"/>
    <property type="molecule type" value="Genomic_DNA"/>
</dbReference>
<comment type="caution">
    <text evidence="1">The sequence shown here is derived from an EMBL/GenBank/DDBJ whole genome shotgun (WGS) entry which is preliminary data.</text>
</comment>
<gene>
    <name evidence="1" type="ORF">ACFP9W_03050</name>
</gene>
<sequence length="41" mass="4536">MTDRIRATAFFARANRLMRIPGEPFIPAEVATAATEKRTSA</sequence>